<dbReference type="Gene3D" id="3.40.50.300">
    <property type="entry name" value="P-loop containing nucleotide triphosphate hydrolases"/>
    <property type="match status" value="1"/>
</dbReference>
<dbReference type="PANTHER" id="PTHR36451">
    <property type="entry name" value="PAPS-DEPENDENT SULFOTRANSFERASE STF3"/>
    <property type="match status" value="1"/>
</dbReference>
<evidence type="ECO:0000313" key="2">
    <source>
        <dbReference type="Proteomes" id="UP000887023"/>
    </source>
</evidence>
<dbReference type="EMBL" id="CP079105">
    <property type="protein sequence ID" value="QXQ14725.1"/>
    <property type="molecule type" value="Genomic_DNA"/>
</dbReference>
<dbReference type="InterPro" id="IPR052736">
    <property type="entry name" value="Stf3_sulfotransferase"/>
</dbReference>
<organism evidence="1 2">
    <name type="scientific">Skermania pinensis</name>
    <dbReference type="NCBI Taxonomy" id="39122"/>
    <lineage>
        <taxon>Bacteria</taxon>
        <taxon>Bacillati</taxon>
        <taxon>Actinomycetota</taxon>
        <taxon>Actinomycetes</taxon>
        <taxon>Mycobacteriales</taxon>
        <taxon>Gordoniaceae</taxon>
        <taxon>Skermania</taxon>
    </lineage>
</organism>
<keyword evidence="2" id="KW-1185">Reference proteome</keyword>
<sequence length="385" mass="42411">MNTSTPKPPRTTVGPIDALHASAARITGLTAFGDPDEYREGLGVLIDALNTEADLTATGRAVFHAFLRSMLLARLASEAGFAAYPASAEVPIVRPIFVTGLPRTGTTALHRLLVADPDNQGLQMWLTEFPQPRPPRAEWTANPVFARIDEGIRRHHIQNPEFMGVHFMSAGDVEECWQLLRQSATSISYETLAHVPSYSAWLAAQDWHGAYARHRRNLQLIGLPDREKRWVLKNPSHLFALDALLAVYPDALIVQTHRDPATAISSACSLAAQASAGWSETFSGDAIGRSQLELWSRGLRSFAAVRARHDPGRFVDVAYTDFVADPLHTVAEIYRQFGLNLTPAARAAMTRLHAESRTGDRRPAHRYALADFGLTEHEVDAAFAR</sequence>
<dbReference type="InterPro" id="IPR027417">
    <property type="entry name" value="P-loop_NTPase"/>
</dbReference>
<dbReference type="Proteomes" id="UP000887023">
    <property type="component" value="Chromosome"/>
</dbReference>
<accession>A0ABX8SA36</accession>
<dbReference type="Pfam" id="PF13469">
    <property type="entry name" value="Sulfotransfer_3"/>
    <property type="match status" value="1"/>
</dbReference>
<reference evidence="1" key="1">
    <citation type="submission" date="2021-07" db="EMBL/GenBank/DDBJ databases">
        <title>Candidatus Kaistella beijingensis sp. nov. isolated from a municipal wastewater treatment plant is involved in sludge foaming.</title>
        <authorList>
            <person name="Song Y."/>
            <person name="Liu S.-J."/>
        </authorList>
    </citation>
    <scope>NUCLEOTIDE SEQUENCE</scope>
    <source>
        <strain evidence="1">DSM 43998</strain>
    </source>
</reference>
<dbReference type="RefSeq" id="WP_066468411.1">
    <property type="nucleotide sequence ID" value="NZ_CBCRUZ010000004.1"/>
</dbReference>
<dbReference type="PANTHER" id="PTHR36451:SF1">
    <property type="entry name" value="OMEGA-HYDROXY-BETA-DIHYDROMENAQUINONE-9 SULFOTRANSFERASE STF3"/>
    <property type="match status" value="1"/>
</dbReference>
<name>A0ABX8SA36_9ACTN</name>
<dbReference type="SUPFAM" id="SSF52540">
    <property type="entry name" value="P-loop containing nucleoside triphosphate hydrolases"/>
    <property type="match status" value="1"/>
</dbReference>
<protein>
    <submittedName>
        <fullName evidence="1">Sulfotransferase</fullName>
    </submittedName>
</protein>
<evidence type="ECO:0000313" key="1">
    <source>
        <dbReference type="EMBL" id="QXQ14725.1"/>
    </source>
</evidence>
<gene>
    <name evidence="1" type="ORF">KV203_04815</name>
</gene>
<proteinExistence type="predicted"/>